<evidence type="ECO:0000256" key="3">
    <source>
        <dbReference type="ARBA" id="ARBA00022729"/>
    </source>
</evidence>
<proteinExistence type="predicted"/>
<dbReference type="Gene3D" id="3.80.10.10">
    <property type="entry name" value="Ribonuclease Inhibitor"/>
    <property type="match status" value="3"/>
</dbReference>
<dbReference type="Pfam" id="PF08263">
    <property type="entry name" value="LRRNT_2"/>
    <property type="match status" value="1"/>
</dbReference>
<feature type="domain" description="Leucine-rich repeat-containing N-terminal plant-type" evidence="7">
    <location>
        <begin position="28"/>
        <end position="66"/>
    </location>
</feature>
<evidence type="ECO:0000256" key="1">
    <source>
        <dbReference type="ARBA" id="ARBA00004370"/>
    </source>
</evidence>
<comment type="subcellular location">
    <subcellularLocation>
        <location evidence="1">Membrane</location>
    </subcellularLocation>
</comment>
<evidence type="ECO:0000313" key="8">
    <source>
        <dbReference type="EMBL" id="KAG9448753.1"/>
    </source>
</evidence>
<accession>A0AAV7EJ12</accession>
<dbReference type="InterPro" id="IPR032675">
    <property type="entry name" value="LRR_dom_sf"/>
</dbReference>
<organism evidence="8 9">
    <name type="scientific">Aristolochia fimbriata</name>
    <name type="common">White veined hardy Dutchman's pipe vine</name>
    <dbReference type="NCBI Taxonomy" id="158543"/>
    <lineage>
        <taxon>Eukaryota</taxon>
        <taxon>Viridiplantae</taxon>
        <taxon>Streptophyta</taxon>
        <taxon>Embryophyta</taxon>
        <taxon>Tracheophyta</taxon>
        <taxon>Spermatophyta</taxon>
        <taxon>Magnoliopsida</taxon>
        <taxon>Magnoliidae</taxon>
        <taxon>Piperales</taxon>
        <taxon>Aristolochiaceae</taxon>
        <taxon>Aristolochia</taxon>
    </lineage>
</organism>
<evidence type="ECO:0000256" key="5">
    <source>
        <dbReference type="ARBA" id="ARBA00023136"/>
    </source>
</evidence>
<name>A0AAV7EJ12_ARIFI</name>
<protein>
    <recommendedName>
        <fullName evidence="7">Leucine-rich repeat-containing N-terminal plant-type domain-containing protein</fullName>
    </recommendedName>
</protein>
<keyword evidence="3 6" id="KW-0732">Signal</keyword>
<dbReference type="GO" id="GO:0016020">
    <property type="term" value="C:membrane"/>
    <property type="evidence" value="ECO:0007669"/>
    <property type="project" value="UniProtKB-SubCell"/>
</dbReference>
<keyword evidence="5" id="KW-0472">Membrane</keyword>
<evidence type="ECO:0000259" key="7">
    <source>
        <dbReference type="Pfam" id="PF08263"/>
    </source>
</evidence>
<dbReference type="InterPro" id="IPR013210">
    <property type="entry name" value="LRR_N_plant-typ"/>
</dbReference>
<evidence type="ECO:0000313" key="9">
    <source>
        <dbReference type="Proteomes" id="UP000825729"/>
    </source>
</evidence>
<reference evidence="8 9" key="1">
    <citation type="submission" date="2021-07" db="EMBL/GenBank/DDBJ databases">
        <title>The Aristolochia fimbriata genome: insights into angiosperm evolution, floral development and chemical biosynthesis.</title>
        <authorList>
            <person name="Jiao Y."/>
        </authorList>
    </citation>
    <scope>NUCLEOTIDE SEQUENCE [LARGE SCALE GENOMIC DNA]</scope>
    <source>
        <strain evidence="8">IBCAS-2021</strain>
        <tissue evidence="8">Leaf</tissue>
    </source>
</reference>
<dbReference type="AlphaFoldDB" id="A0AAV7EJ12"/>
<comment type="caution">
    <text evidence="8">The sequence shown here is derived from an EMBL/GenBank/DDBJ whole genome shotgun (WGS) entry which is preliminary data.</text>
</comment>
<dbReference type="PROSITE" id="PS51450">
    <property type="entry name" value="LRR"/>
    <property type="match status" value="1"/>
</dbReference>
<keyword evidence="2" id="KW-0433">Leucine-rich repeat</keyword>
<dbReference type="FunFam" id="3.80.10.10:FF:000400">
    <property type="entry name" value="Nuclear pore complex protein NUP107"/>
    <property type="match status" value="1"/>
</dbReference>
<dbReference type="Pfam" id="PF13855">
    <property type="entry name" value="LRR_8"/>
    <property type="match status" value="1"/>
</dbReference>
<dbReference type="Proteomes" id="UP000825729">
    <property type="component" value="Unassembled WGS sequence"/>
</dbReference>
<gene>
    <name evidence="8" type="ORF">H6P81_008718</name>
</gene>
<evidence type="ECO:0000256" key="2">
    <source>
        <dbReference type="ARBA" id="ARBA00022614"/>
    </source>
</evidence>
<dbReference type="EMBL" id="JAINDJ010000004">
    <property type="protein sequence ID" value="KAG9448753.1"/>
    <property type="molecule type" value="Genomic_DNA"/>
</dbReference>
<evidence type="ECO:0000256" key="6">
    <source>
        <dbReference type="SAM" id="SignalP"/>
    </source>
</evidence>
<dbReference type="SUPFAM" id="SSF52058">
    <property type="entry name" value="L domain-like"/>
    <property type="match status" value="1"/>
</dbReference>
<dbReference type="InterPro" id="IPR001611">
    <property type="entry name" value="Leu-rich_rpt"/>
</dbReference>
<dbReference type="InterPro" id="IPR050994">
    <property type="entry name" value="At_inactive_RLKs"/>
</dbReference>
<evidence type="ECO:0000256" key="4">
    <source>
        <dbReference type="ARBA" id="ARBA00022737"/>
    </source>
</evidence>
<keyword evidence="9" id="KW-1185">Reference proteome</keyword>
<dbReference type="PANTHER" id="PTHR48010:SF22">
    <property type="entry name" value="OS09G0376600 PROTEIN"/>
    <property type="match status" value="1"/>
</dbReference>
<feature type="chain" id="PRO_5043888271" description="Leucine-rich repeat-containing N-terminal plant-type domain-containing protein" evidence="6">
    <location>
        <begin position="24"/>
        <end position="240"/>
    </location>
</feature>
<dbReference type="PANTHER" id="PTHR48010">
    <property type="entry name" value="OS05G0588300 PROTEIN"/>
    <property type="match status" value="1"/>
</dbReference>
<feature type="signal peptide" evidence="6">
    <location>
        <begin position="1"/>
        <end position="23"/>
    </location>
</feature>
<keyword evidence="4" id="KW-0677">Repeat</keyword>
<sequence length="240" mass="25749">MGKILIRVFLLSLTLLFYTSVSAEDDVKQSLLDFFVELSGGVLPADPAFGWNQTSDPCKWTGIECSKQGTIKRVALEGLGLAGTLDKVGIICSVESISALSVQDNRIGGEIPDAFSDCNHLTHLYFARNKLSGEVPDSISSCLNNLKKLDVSNNNLSGELPDLSKISGLVVFLAENNNLTGQIPQFDFANLQKFNVSFNDLGGPFPDLHGRFDASSLAGNPHLCGKPLPNPCAPSVVPVR</sequence>